<dbReference type="AlphaFoldDB" id="A0AAD6Y6A7"/>
<proteinExistence type="predicted"/>
<dbReference type="Proteomes" id="UP001219525">
    <property type="component" value="Unassembled WGS sequence"/>
</dbReference>
<sequence length="89" mass="10312">PVRGRPRNLNPDQTHDLLTLLAEAPEMYLNEIMDWVALCLDAAVSRTALHMLINDAGLTYKILRRAASERDEETREQWRQLIRTTSLPR</sequence>
<protein>
    <submittedName>
        <fullName evidence="1">Uncharacterized protein</fullName>
    </submittedName>
</protein>
<comment type="caution">
    <text evidence="1">The sequence shown here is derived from an EMBL/GenBank/DDBJ whole genome shotgun (WGS) entry which is preliminary data.</text>
</comment>
<name>A0AAD6Y6A7_9AGAR</name>
<evidence type="ECO:0000313" key="2">
    <source>
        <dbReference type="Proteomes" id="UP001219525"/>
    </source>
</evidence>
<keyword evidence="2" id="KW-1185">Reference proteome</keyword>
<evidence type="ECO:0000313" key="1">
    <source>
        <dbReference type="EMBL" id="KAJ7198942.1"/>
    </source>
</evidence>
<accession>A0AAD6Y6A7</accession>
<organism evidence="1 2">
    <name type="scientific">Mycena pura</name>
    <dbReference type="NCBI Taxonomy" id="153505"/>
    <lineage>
        <taxon>Eukaryota</taxon>
        <taxon>Fungi</taxon>
        <taxon>Dikarya</taxon>
        <taxon>Basidiomycota</taxon>
        <taxon>Agaricomycotina</taxon>
        <taxon>Agaricomycetes</taxon>
        <taxon>Agaricomycetidae</taxon>
        <taxon>Agaricales</taxon>
        <taxon>Marasmiineae</taxon>
        <taxon>Mycenaceae</taxon>
        <taxon>Mycena</taxon>
    </lineage>
</organism>
<feature type="non-terminal residue" evidence="1">
    <location>
        <position position="1"/>
    </location>
</feature>
<gene>
    <name evidence="1" type="ORF">GGX14DRAFT_373512</name>
</gene>
<reference evidence="1" key="1">
    <citation type="submission" date="2023-03" db="EMBL/GenBank/DDBJ databases">
        <title>Massive genome expansion in bonnet fungi (Mycena s.s.) driven by repeated elements and novel gene families across ecological guilds.</title>
        <authorList>
            <consortium name="Lawrence Berkeley National Laboratory"/>
            <person name="Harder C.B."/>
            <person name="Miyauchi S."/>
            <person name="Viragh M."/>
            <person name="Kuo A."/>
            <person name="Thoen E."/>
            <person name="Andreopoulos B."/>
            <person name="Lu D."/>
            <person name="Skrede I."/>
            <person name="Drula E."/>
            <person name="Henrissat B."/>
            <person name="Morin E."/>
            <person name="Kohler A."/>
            <person name="Barry K."/>
            <person name="LaButti K."/>
            <person name="Morin E."/>
            <person name="Salamov A."/>
            <person name="Lipzen A."/>
            <person name="Mereny Z."/>
            <person name="Hegedus B."/>
            <person name="Baldrian P."/>
            <person name="Stursova M."/>
            <person name="Weitz H."/>
            <person name="Taylor A."/>
            <person name="Grigoriev I.V."/>
            <person name="Nagy L.G."/>
            <person name="Martin F."/>
            <person name="Kauserud H."/>
        </authorList>
    </citation>
    <scope>NUCLEOTIDE SEQUENCE</scope>
    <source>
        <strain evidence="1">9144</strain>
    </source>
</reference>
<dbReference type="EMBL" id="JARJCW010000070">
    <property type="protein sequence ID" value="KAJ7198942.1"/>
    <property type="molecule type" value="Genomic_DNA"/>
</dbReference>